<dbReference type="Pfam" id="PF01909">
    <property type="entry name" value="NTP_transf_2"/>
    <property type="match status" value="1"/>
</dbReference>
<protein>
    <submittedName>
        <fullName evidence="3">Rhs family protein</fullName>
    </submittedName>
</protein>
<dbReference type="EMBL" id="LR593887">
    <property type="protein sequence ID" value="VTR97038.1"/>
    <property type="molecule type" value="Genomic_DNA"/>
</dbReference>
<dbReference type="Proteomes" id="UP000464378">
    <property type="component" value="Chromosome"/>
</dbReference>
<dbReference type="GO" id="GO:0016779">
    <property type="term" value="F:nucleotidyltransferase activity"/>
    <property type="evidence" value="ECO:0007669"/>
    <property type="project" value="InterPro"/>
</dbReference>
<sequence>MNPYSSGSGSFPQLMSDLGEAKDSIVKWSFQVGDDTLLIIRGFLQDPLTILTQGAFGLRVGFKNVFIDPYIHSYQLGRDVIGMLRDPSYEPINPHIIRYRNDEIGIFWVTAYLSLDIITVLSLRNPFRKSASAQAPTPTLPGGNLGRYGNSGRLGKTGMIDDVPTPGKPPAAAPASRATPGMIDDVPTPGKPPTVAPAAPAVRRLQLKTVDEQAKFLAENVPGLTQEQAKLLLTEAQSRNSSVVIGGSRVRGNHGPTSDLDVGYGSLSSQQAKKVNEKVSKLGPLKLEETRIVPGYESEAIPKITTPEEFFQRSGVRSMQDINKPGQPYGPSGSITVTPQGEVIIIPPGATPP</sequence>
<feature type="region of interest" description="Disordered" evidence="1">
    <location>
        <begin position="131"/>
        <end position="180"/>
    </location>
</feature>
<accession>A0A6C2YH09</accession>
<dbReference type="EMBL" id="LR586016">
    <property type="protein sequence ID" value="VIP00810.1"/>
    <property type="molecule type" value="Genomic_DNA"/>
</dbReference>
<evidence type="ECO:0000313" key="3">
    <source>
        <dbReference type="EMBL" id="VIP00810.1"/>
    </source>
</evidence>
<keyword evidence="4" id="KW-1185">Reference proteome</keyword>
<dbReference type="InterPro" id="IPR002934">
    <property type="entry name" value="Polymerase_NTP_transf_dom"/>
</dbReference>
<evidence type="ECO:0000256" key="1">
    <source>
        <dbReference type="SAM" id="MobiDB-lite"/>
    </source>
</evidence>
<dbReference type="InParanoid" id="A0A6C2YH09"/>
<dbReference type="AlphaFoldDB" id="A0A6C2YH09"/>
<evidence type="ECO:0000313" key="4">
    <source>
        <dbReference type="Proteomes" id="UP000464378"/>
    </source>
</evidence>
<name>A0A6C2YH09_9BACT</name>
<gene>
    <name evidence="3" type="ORF">GMBLW1_31500</name>
</gene>
<reference evidence="3" key="1">
    <citation type="submission" date="2019-04" db="EMBL/GenBank/DDBJ databases">
        <authorList>
            <consortium name="Science for Life Laboratories"/>
        </authorList>
    </citation>
    <scope>NUCLEOTIDE SEQUENCE</scope>
    <source>
        <strain evidence="3">MBLW1</strain>
    </source>
</reference>
<evidence type="ECO:0000259" key="2">
    <source>
        <dbReference type="Pfam" id="PF01909"/>
    </source>
</evidence>
<dbReference type="KEGG" id="tim:GMBLW1_31500"/>
<feature type="domain" description="Polymerase nucleotidyl transferase" evidence="2">
    <location>
        <begin position="238"/>
        <end position="262"/>
    </location>
</feature>
<proteinExistence type="predicted"/>
<organism evidence="3">
    <name type="scientific">Tuwongella immobilis</name>
    <dbReference type="NCBI Taxonomy" id="692036"/>
    <lineage>
        <taxon>Bacteria</taxon>
        <taxon>Pseudomonadati</taxon>
        <taxon>Planctomycetota</taxon>
        <taxon>Planctomycetia</taxon>
        <taxon>Gemmatales</taxon>
        <taxon>Gemmataceae</taxon>
        <taxon>Tuwongella</taxon>
    </lineage>
</organism>